<evidence type="ECO:0000313" key="5">
    <source>
        <dbReference type="Proteomes" id="UP000007796"/>
    </source>
</evidence>
<protein>
    <submittedName>
        <fullName evidence="4">High mobility group, hmg1/hMg2 protein</fullName>
    </submittedName>
</protein>
<accession>F0XIG6</accession>
<feature type="compositionally biased region" description="Basic residues" evidence="2">
    <location>
        <begin position="79"/>
        <end position="117"/>
    </location>
</feature>
<dbReference type="GO" id="GO:0005634">
    <property type="term" value="C:nucleus"/>
    <property type="evidence" value="ECO:0007669"/>
    <property type="project" value="UniProtKB-UniRule"/>
</dbReference>
<name>F0XIG6_GROCL</name>
<organism evidence="5">
    <name type="scientific">Grosmannia clavigera (strain kw1407 / UAMH 11150)</name>
    <name type="common">Blue stain fungus</name>
    <name type="synonym">Graphiocladiella clavigera</name>
    <dbReference type="NCBI Taxonomy" id="655863"/>
    <lineage>
        <taxon>Eukaryota</taxon>
        <taxon>Fungi</taxon>
        <taxon>Dikarya</taxon>
        <taxon>Ascomycota</taxon>
        <taxon>Pezizomycotina</taxon>
        <taxon>Sordariomycetes</taxon>
        <taxon>Sordariomycetidae</taxon>
        <taxon>Ophiostomatales</taxon>
        <taxon>Ophiostomataceae</taxon>
        <taxon>Leptographium</taxon>
    </lineage>
</organism>
<proteinExistence type="predicted"/>
<dbReference type="RefSeq" id="XP_014171996.1">
    <property type="nucleotide sequence ID" value="XM_014316521.1"/>
</dbReference>
<evidence type="ECO:0000259" key="3">
    <source>
        <dbReference type="PROSITE" id="PS50118"/>
    </source>
</evidence>
<dbReference type="AlphaFoldDB" id="F0XIG6"/>
<dbReference type="eggNOG" id="ENOG502SA5X">
    <property type="taxonomic scope" value="Eukaryota"/>
</dbReference>
<dbReference type="STRING" id="655863.F0XIG6"/>
<feature type="DNA-binding region" description="HMG box" evidence="1">
    <location>
        <begin position="248"/>
        <end position="315"/>
    </location>
</feature>
<feature type="domain" description="HMG box" evidence="3">
    <location>
        <begin position="248"/>
        <end position="315"/>
    </location>
</feature>
<dbReference type="HOGENOM" id="CLU_048021_2_1_1"/>
<dbReference type="CDD" id="cd00084">
    <property type="entry name" value="HMG-box_SF"/>
    <property type="match status" value="1"/>
</dbReference>
<sequence length="328" mass="35887">MWSAVRTTIGRGLFSPAVESKVFTPAARRIATASAARAPPRPRGTLCVPLIQCTESTQTRGFAGTATAAVTKDTAATTKAKKAPAKKPAAKTKVAAKKPAAKKPAKKTTAAKKKVAAKKPAEKKPRKVKTDEEKKQLKVRELKKLALLDEPTRLPERSWVMYVSERIKGQKLNGDKHSMVSTMPSLSKDYKDLSEIELQRLRDSATKNIETNAVAYKAWVESHSPKEVAEANRARAQLKRLHPGFPPAKRECCRHMLFSPSRAGKGASSTAGPSLIAAKAIAAEWKALPESERQPFEEEAKTDFERYEKEVKSVLDRVVLKSSPPSSP</sequence>
<keyword evidence="1" id="KW-0539">Nucleus</keyword>
<reference evidence="4 5" key="1">
    <citation type="journal article" date="2011" name="Proc. Natl. Acad. Sci. U.S.A.">
        <title>Genome and transcriptome analyses of the mountain pine beetle-fungal symbiont Grosmannia clavigera, a lodgepole pine pathogen.</title>
        <authorList>
            <person name="DiGuistini S."/>
            <person name="Wang Y."/>
            <person name="Liao N.Y."/>
            <person name="Taylor G."/>
            <person name="Tanguay P."/>
            <person name="Feau N."/>
            <person name="Henrissat B."/>
            <person name="Chan S.K."/>
            <person name="Hesse-Orce U."/>
            <person name="Alamouti S.M."/>
            <person name="Tsui C.K.M."/>
            <person name="Docking R.T."/>
            <person name="Levasseur A."/>
            <person name="Haridas S."/>
            <person name="Robertson G."/>
            <person name="Birol I."/>
            <person name="Holt R.A."/>
            <person name="Marra M.A."/>
            <person name="Hamelin R.C."/>
            <person name="Hirst M."/>
            <person name="Jones S.J.M."/>
            <person name="Bohlmann J."/>
            <person name="Breuil C."/>
        </authorList>
    </citation>
    <scope>NUCLEOTIDE SEQUENCE [LARGE SCALE GENOMIC DNA]</scope>
    <source>
        <strain evidence="5">kw1407 / UAMH 11150</strain>
    </source>
</reference>
<feature type="region of interest" description="Disordered" evidence="2">
    <location>
        <begin position="73"/>
        <end position="133"/>
    </location>
</feature>
<dbReference type="EMBL" id="GL629771">
    <property type="protein sequence ID" value="EFX02514.1"/>
    <property type="molecule type" value="Genomic_DNA"/>
</dbReference>
<dbReference type="Pfam" id="PF00505">
    <property type="entry name" value="HMG_box"/>
    <property type="match status" value="1"/>
</dbReference>
<dbReference type="Proteomes" id="UP000007796">
    <property type="component" value="Unassembled WGS sequence"/>
</dbReference>
<feature type="compositionally biased region" description="Basic and acidic residues" evidence="2">
    <location>
        <begin position="119"/>
        <end position="133"/>
    </location>
</feature>
<dbReference type="GO" id="GO:0003677">
    <property type="term" value="F:DNA binding"/>
    <property type="evidence" value="ECO:0007669"/>
    <property type="project" value="UniProtKB-UniRule"/>
</dbReference>
<evidence type="ECO:0000256" key="2">
    <source>
        <dbReference type="SAM" id="MobiDB-lite"/>
    </source>
</evidence>
<dbReference type="InterPro" id="IPR036910">
    <property type="entry name" value="HMG_box_dom_sf"/>
</dbReference>
<dbReference type="Gene3D" id="1.10.30.10">
    <property type="entry name" value="High mobility group box domain"/>
    <property type="match status" value="2"/>
</dbReference>
<dbReference type="PROSITE" id="PS50118">
    <property type="entry name" value="HMG_BOX_2"/>
    <property type="match status" value="1"/>
</dbReference>
<evidence type="ECO:0000313" key="4">
    <source>
        <dbReference type="EMBL" id="EFX02514.1"/>
    </source>
</evidence>
<gene>
    <name evidence="4" type="ORF">CMQ_5875</name>
</gene>
<dbReference type="SUPFAM" id="SSF47095">
    <property type="entry name" value="HMG-box"/>
    <property type="match status" value="2"/>
</dbReference>
<dbReference type="OrthoDB" id="1919336at2759"/>
<dbReference type="GeneID" id="25979245"/>
<keyword evidence="5" id="KW-1185">Reference proteome</keyword>
<evidence type="ECO:0000256" key="1">
    <source>
        <dbReference type="PROSITE-ProRule" id="PRU00267"/>
    </source>
</evidence>
<dbReference type="InParanoid" id="F0XIG6"/>
<keyword evidence="1" id="KW-0238">DNA-binding</keyword>
<dbReference type="InterPro" id="IPR009071">
    <property type="entry name" value="HMG_box_dom"/>
</dbReference>